<keyword evidence="3" id="KW-1185">Reference proteome</keyword>
<dbReference type="RefSeq" id="WP_226952430.1">
    <property type="nucleotide sequence ID" value="NZ_JACDXW010000001.1"/>
</dbReference>
<dbReference type="GO" id="GO:0004497">
    <property type="term" value="F:monooxygenase activity"/>
    <property type="evidence" value="ECO:0007669"/>
    <property type="project" value="UniProtKB-KW"/>
</dbReference>
<evidence type="ECO:0000313" key="3">
    <source>
        <dbReference type="Proteomes" id="UP000776983"/>
    </source>
</evidence>
<feature type="domain" description="FAD-binding" evidence="1">
    <location>
        <begin position="169"/>
        <end position="301"/>
    </location>
</feature>
<keyword evidence="2" id="KW-0503">Monooxygenase</keyword>
<dbReference type="Pfam" id="PF01494">
    <property type="entry name" value="FAD_binding_3"/>
    <property type="match status" value="1"/>
</dbReference>
<name>A0ABS8C850_9BURK</name>
<accession>A0ABS8C850</accession>
<protein>
    <submittedName>
        <fullName evidence="2">FAD-dependent monooxygenase</fullName>
    </submittedName>
</protein>
<reference evidence="2 3" key="1">
    <citation type="submission" date="2020-07" db="EMBL/GenBank/DDBJ databases">
        <title>Pusillimonas sp. nov., isolated from poultry manure in Taiwan.</title>
        <authorList>
            <person name="Lin S.-Y."/>
            <person name="Tang Y.-S."/>
            <person name="Young C.-C."/>
        </authorList>
    </citation>
    <scope>NUCLEOTIDE SEQUENCE [LARGE SCALE GENOMIC DNA]</scope>
    <source>
        <strain evidence="2 3">CC-YST705</strain>
    </source>
</reference>
<evidence type="ECO:0000259" key="1">
    <source>
        <dbReference type="Pfam" id="PF01494"/>
    </source>
</evidence>
<dbReference type="SUPFAM" id="SSF51905">
    <property type="entry name" value="FAD/NAD(P)-binding domain"/>
    <property type="match status" value="1"/>
</dbReference>
<sequence>MSSPETDIVITGAGPAGCVMALQLAVHAPDPARIVLRGSFEETVPLKGPAVRTLALNQGSCALLEGLPTGLAPGADIHVVHVSQRNRLGRTLIESDALDVPRLGRVVAYAELLEFLRKAVKQSGITLQERAHIQESSTQQIEAAHALHIVSDGLRPSHLSREYDQHGVLAVVRATRSRAHWAFERFTREGPLALLPHPDGSELYSLVWCCPPQQAQARHDAEPSVFNADLQAQFGDRLGRLELVSQRMVAPLSLHLGPQWVGGRRIVIGNAAQTLHPVAGQGLNLALRDVAQLAQALRPWLHQPYSDPTAYLAEYQKGRQADRWLTVGITDFLPRIFTTAQPLIEHACGLGLLGMDLAGSLRAPLSRHLLQGLRG</sequence>
<dbReference type="PANTHER" id="PTHR43876">
    <property type="entry name" value="UBIQUINONE BIOSYNTHESIS MONOOXYGENASE COQ6, MITOCHONDRIAL"/>
    <property type="match status" value="1"/>
</dbReference>
<comment type="caution">
    <text evidence="2">The sequence shown here is derived from an EMBL/GenBank/DDBJ whole genome shotgun (WGS) entry which is preliminary data.</text>
</comment>
<dbReference type="InterPro" id="IPR002938">
    <property type="entry name" value="FAD-bd"/>
</dbReference>
<dbReference type="EMBL" id="JACDXW010000001">
    <property type="protein sequence ID" value="MCB5362204.1"/>
    <property type="molecule type" value="Genomic_DNA"/>
</dbReference>
<gene>
    <name evidence="2" type="ORF">H0484_00305</name>
</gene>
<dbReference type="InterPro" id="IPR036188">
    <property type="entry name" value="FAD/NAD-bd_sf"/>
</dbReference>
<dbReference type="PRINTS" id="PR00420">
    <property type="entry name" value="RNGMNOXGNASE"/>
</dbReference>
<dbReference type="PANTHER" id="PTHR43876:SF8">
    <property type="entry name" value="2-OCTAPRENYL-6-METHOXYPHENOL HYDROXYLASE"/>
    <property type="match status" value="1"/>
</dbReference>
<organism evidence="2 3">
    <name type="scientific">Mesopusillimonas faecipullorum</name>
    <dbReference type="NCBI Taxonomy" id="2755040"/>
    <lineage>
        <taxon>Bacteria</taxon>
        <taxon>Pseudomonadati</taxon>
        <taxon>Pseudomonadota</taxon>
        <taxon>Betaproteobacteria</taxon>
        <taxon>Burkholderiales</taxon>
        <taxon>Alcaligenaceae</taxon>
        <taxon>Mesopusillimonas</taxon>
    </lineage>
</organism>
<dbReference type="InterPro" id="IPR051205">
    <property type="entry name" value="UbiH/COQ6_monooxygenase"/>
</dbReference>
<dbReference type="Gene3D" id="3.30.9.10">
    <property type="entry name" value="D-Amino Acid Oxidase, subunit A, domain 2"/>
    <property type="match status" value="1"/>
</dbReference>
<proteinExistence type="predicted"/>
<keyword evidence="2" id="KW-0560">Oxidoreductase</keyword>
<evidence type="ECO:0000313" key="2">
    <source>
        <dbReference type="EMBL" id="MCB5362204.1"/>
    </source>
</evidence>
<dbReference type="Gene3D" id="3.50.50.60">
    <property type="entry name" value="FAD/NAD(P)-binding domain"/>
    <property type="match status" value="2"/>
</dbReference>
<dbReference type="Proteomes" id="UP000776983">
    <property type="component" value="Unassembled WGS sequence"/>
</dbReference>